<evidence type="ECO:0008006" key="4">
    <source>
        <dbReference type="Google" id="ProtNLM"/>
    </source>
</evidence>
<reference evidence="2" key="1">
    <citation type="submission" date="2021-01" db="EMBL/GenBank/DDBJ databases">
        <title>Whole genome shotgun sequence of Rhizocola hellebori NBRC 109834.</title>
        <authorList>
            <person name="Komaki H."/>
            <person name="Tamura T."/>
        </authorList>
    </citation>
    <scope>NUCLEOTIDE SEQUENCE</scope>
    <source>
        <strain evidence="2">NBRC 109834</strain>
    </source>
</reference>
<dbReference type="Proteomes" id="UP000612899">
    <property type="component" value="Unassembled WGS sequence"/>
</dbReference>
<evidence type="ECO:0000313" key="2">
    <source>
        <dbReference type="EMBL" id="GIH06919.1"/>
    </source>
</evidence>
<feature type="region of interest" description="Disordered" evidence="1">
    <location>
        <begin position="79"/>
        <end position="98"/>
    </location>
</feature>
<sequence length="622" mass="70324">MSDNNNRFRVQGYPRTPVQAGTTVRLEALLDGELVPAQWRIDWTIRGPRSNDEKLLPDRGPKIDFDPGVPGAYAVTARRLPAGGTPSPGGEAPLEESTPLPGMEGGAFSAKAKTGVIAKPVVSGGPVDNLETEPWDITVQSSGVISPEGTVPVSLQRTGVTGTLDQVLWTIIRNRTNAISFRRYKQFIDGVMCGGTELRGYPGNGGRLNFTGTQAYQVLKQATDAFLMQECGVVDVTPEGFLDPALVERELETGSLEAQRFLEQEPRRYSRSTPVTVEELKSLRSLYYDQLRDDGAVALPYLKIIRDRLSDVPLKGPNETLLNCYGILRSRLTGPLAMELIWSYWHEEGMLVQTLNAILARFQNRRLVDGRDPLARLDLDPLRPLANLFWGWAEDEMHRLTVRRRAFEYDHEYGLTLLGKAMPERRTVDTRSRFIESFHTLLHSCYLFFKEDDDTTVLADGFPLLNALRETHLILSEGAHNQFGDLPSAARAEMMIMQWLLARPEMREFLGGRVMVPYEEEWMDRVDTMKQLQGWTDTTVTHPRDLGVFGEQILLSIRYGNWSVINDPQQAANWARYWRPEIQRYTHAYRATTGMDLTEKVDATVPAYLLQRRLVAQQRVSR</sequence>
<gene>
    <name evidence="2" type="ORF">Rhe02_49860</name>
</gene>
<comment type="caution">
    <text evidence="2">The sequence shown here is derived from an EMBL/GenBank/DDBJ whole genome shotgun (WGS) entry which is preliminary data.</text>
</comment>
<dbReference type="EMBL" id="BONY01000031">
    <property type="protein sequence ID" value="GIH06919.1"/>
    <property type="molecule type" value="Genomic_DNA"/>
</dbReference>
<proteinExistence type="predicted"/>
<keyword evidence="3" id="KW-1185">Reference proteome</keyword>
<organism evidence="2 3">
    <name type="scientific">Rhizocola hellebori</name>
    <dbReference type="NCBI Taxonomy" id="1392758"/>
    <lineage>
        <taxon>Bacteria</taxon>
        <taxon>Bacillati</taxon>
        <taxon>Actinomycetota</taxon>
        <taxon>Actinomycetes</taxon>
        <taxon>Micromonosporales</taxon>
        <taxon>Micromonosporaceae</taxon>
        <taxon>Rhizocola</taxon>
    </lineage>
</organism>
<name>A0A8J3QBK3_9ACTN</name>
<dbReference type="AlphaFoldDB" id="A0A8J3QBK3"/>
<evidence type="ECO:0000313" key="3">
    <source>
        <dbReference type="Proteomes" id="UP000612899"/>
    </source>
</evidence>
<evidence type="ECO:0000256" key="1">
    <source>
        <dbReference type="SAM" id="MobiDB-lite"/>
    </source>
</evidence>
<protein>
    <recommendedName>
        <fullName evidence="4">8-amino-7-oxononanoate synthase</fullName>
    </recommendedName>
</protein>
<dbReference type="RefSeq" id="WP_203910726.1">
    <property type="nucleotide sequence ID" value="NZ_BONY01000031.1"/>
</dbReference>
<accession>A0A8J3QBK3</accession>